<protein>
    <submittedName>
        <fullName evidence="2">Uncharacterized protein</fullName>
    </submittedName>
</protein>
<proteinExistence type="predicted"/>
<gene>
    <name evidence="2" type="ORF">PSYICH_LOCUS10583</name>
</gene>
<feature type="compositionally biased region" description="Low complexity" evidence="1">
    <location>
        <begin position="33"/>
        <end position="50"/>
    </location>
</feature>
<name>A0A9P0D1B7_9CUCU</name>
<evidence type="ECO:0000313" key="3">
    <source>
        <dbReference type="Proteomes" id="UP001153636"/>
    </source>
</evidence>
<keyword evidence="3" id="KW-1185">Reference proteome</keyword>
<dbReference type="Proteomes" id="UP001153636">
    <property type="component" value="Chromosome 4"/>
</dbReference>
<evidence type="ECO:0000256" key="1">
    <source>
        <dbReference type="SAM" id="MobiDB-lite"/>
    </source>
</evidence>
<feature type="region of interest" description="Disordered" evidence="1">
    <location>
        <begin position="21"/>
        <end position="73"/>
    </location>
</feature>
<dbReference type="EMBL" id="OV651816">
    <property type="protein sequence ID" value="CAH1110053.1"/>
    <property type="molecule type" value="Genomic_DNA"/>
</dbReference>
<dbReference type="AlphaFoldDB" id="A0A9P0D1B7"/>
<sequence>MLNDTHKKPLSRREFCDDEELFSSDDSVKGPNYANDSSSDESLSSSYSNSSDDDNEAADKRRKHFNHKEVSKNIKDGVRSHTSLILTIKSQYTQAHSEKLCIDGRTTIAQLHCDFKEECENQEKPFANLTMCRTFLTTSSI</sequence>
<reference evidence="2" key="1">
    <citation type="submission" date="2022-01" db="EMBL/GenBank/DDBJ databases">
        <authorList>
            <person name="King R."/>
        </authorList>
    </citation>
    <scope>NUCLEOTIDE SEQUENCE</scope>
</reference>
<organism evidence="2 3">
    <name type="scientific">Psylliodes chrysocephalus</name>
    <dbReference type="NCBI Taxonomy" id="3402493"/>
    <lineage>
        <taxon>Eukaryota</taxon>
        <taxon>Metazoa</taxon>
        <taxon>Ecdysozoa</taxon>
        <taxon>Arthropoda</taxon>
        <taxon>Hexapoda</taxon>
        <taxon>Insecta</taxon>
        <taxon>Pterygota</taxon>
        <taxon>Neoptera</taxon>
        <taxon>Endopterygota</taxon>
        <taxon>Coleoptera</taxon>
        <taxon>Polyphaga</taxon>
        <taxon>Cucujiformia</taxon>
        <taxon>Chrysomeloidea</taxon>
        <taxon>Chrysomelidae</taxon>
        <taxon>Galerucinae</taxon>
        <taxon>Alticini</taxon>
        <taxon>Psylliodes</taxon>
    </lineage>
</organism>
<evidence type="ECO:0000313" key="2">
    <source>
        <dbReference type="EMBL" id="CAH1110053.1"/>
    </source>
</evidence>
<accession>A0A9P0D1B7</accession>